<organism evidence="9 10">
    <name type="scientific">Methylorubrum suomiense</name>
    <dbReference type="NCBI Taxonomy" id="144191"/>
    <lineage>
        <taxon>Bacteria</taxon>
        <taxon>Pseudomonadati</taxon>
        <taxon>Pseudomonadota</taxon>
        <taxon>Alphaproteobacteria</taxon>
        <taxon>Hyphomicrobiales</taxon>
        <taxon>Methylobacteriaceae</taxon>
        <taxon>Methylorubrum</taxon>
    </lineage>
</organism>
<feature type="transmembrane region" description="Helical" evidence="8">
    <location>
        <begin position="148"/>
        <end position="169"/>
    </location>
</feature>
<feature type="transmembrane region" description="Helical" evidence="8">
    <location>
        <begin position="181"/>
        <end position="201"/>
    </location>
</feature>
<dbReference type="InterPro" id="IPR002528">
    <property type="entry name" value="MATE_fam"/>
</dbReference>
<evidence type="ECO:0000256" key="7">
    <source>
        <dbReference type="SAM" id="MobiDB-lite"/>
    </source>
</evidence>
<keyword evidence="4 8" id="KW-0812">Transmembrane</keyword>
<proteinExistence type="predicted"/>
<gene>
    <name evidence="9" type="ORF">BGCPKDLD_0701</name>
</gene>
<sequence length="483" mass="49452">MPEATSGATTAGSGSPARFVTGSILRHVVVMSGTGSVGLMAIFAVDLLSLFYVSKLGDPSLTAAVGFASIVQFFAIAINIGLMIAAGALVSRAIGRGDPAGARRIATSVNVHVLIVSGLLVLGLLAVLDPLLRAIGAEGHTLDVAKRYLWISLPSNLLLGPGMLATGLLRAVGAARDAMSVTLGGAIVTVFLDPALIFGLALGVDGAAIAVCVARLTFVAIGANALRRHRLLERPRLSGILGDLPEVVRIALPAVLTNLAPSVASAFVAHALSGFGPEAIAGNVVIDRLAPVAFCGLFAMSGSIGPILGQNWGAGRFDRMRGVLLQGALVTALYIVLVWLLLALARAPLARAFELTGIAADLFGFFCLVAGPVWFFNGLLFLANASFNNLGSPFVSTLLNWGRATLGTMPPALVGAAYYGPKGVIAGTGLGSIAFGLAGLALAFRTVRRLERGERPAREPKPREASTPDTAGSSPAPSSGMPI</sequence>
<evidence type="ECO:0000256" key="2">
    <source>
        <dbReference type="ARBA" id="ARBA00022448"/>
    </source>
</evidence>
<feature type="region of interest" description="Disordered" evidence="7">
    <location>
        <begin position="452"/>
        <end position="483"/>
    </location>
</feature>
<evidence type="ECO:0000256" key="4">
    <source>
        <dbReference type="ARBA" id="ARBA00022692"/>
    </source>
</evidence>
<dbReference type="Pfam" id="PF01554">
    <property type="entry name" value="MatE"/>
    <property type="match status" value="2"/>
</dbReference>
<feature type="transmembrane region" description="Helical" evidence="8">
    <location>
        <begin position="321"/>
        <end position="342"/>
    </location>
</feature>
<dbReference type="PIRSF" id="PIRSF006603">
    <property type="entry name" value="DinF"/>
    <property type="match status" value="1"/>
</dbReference>
<feature type="transmembrane region" description="Helical" evidence="8">
    <location>
        <begin position="207"/>
        <end position="226"/>
    </location>
</feature>
<keyword evidence="3" id="KW-1003">Cell membrane</keyword>
<feature type="transmembrane region" description="Helical" evidence="8">
    <location>
        <begin position="111"/>
        <end position="128"/>
    </location>
</feature>
<keyword evidence="5 8" id="KW-1133">Transmembrane helix</keyword>
<dbReference type="EMBL" id="BPRE01000002">
    <property type="protein sequence ID" value="GJE74133.1"/>
    <property type="molecule type" value="Genomic_DNA"/>
</dbReference>
<evidence type="ECO:0000256" key="6">
    <source>
        <dbReference type="ARBA" id="ARBA00023136"/>
    </source>
</evidence>
<dbReference type="PANTHER" id="PTHR43549">
    <property type="entry name" value="MULTIDRUG RESISTANCE PROTEIN YPNP-RELATED"/>
    <property type="match status" value="1"/>
</dbReference>
<comment type="subcellular location">
    <subcellularLocation>
        <location evidence="1">Cell inner membrane</location>
        <topology evidence="1">Multi-pass membrane protein</topology>
    </subcellularLocation>
</comment>
<feature type="transmembrane region" description="Helical" evidence="8">
    <location>
        <begin position="289"/>
        <end position="309"/>
    </location>
</feature>
<dbReference type="PANTHER" id="PTHR43549:SF2">
    <property type="entry name" value="MULTIDRUG RESISTANCE PROTEIN NORM-RELATED"/>
    <property type="match status" value="1"/>
</dbReference>
<evidence type="ECO:0008006" key="11">
    <source>
        <dbReference type="Google" id="ProtNLM"/>
    </source>
</evidence>
<dbReference type="RefSeq" id="WP_238307467.1">
    <property type="nucleotide sequence ID" value="NZ_BPRE01000002.1"/>
</dbReference>
<feature type="transmembrane region" description="Helical" evidence="8">
    <location>
        <begin position="65"/>
        <end position="90"/>
    </location>
</feature>
<dbReference type="InterPro" id="IPR048279">
    <property type="entry name" value="MdtK-like"/>
</dbReference>
<evidence type="ECO:0000313" key="10">
    <source>
        <dbReference type="Proteomes" id="UP001055093"/>
    </source>
</evidence>
<name>A0ABQ4UP76_9HYPH</name>
<evidence type="ECO:0000256" key="5">
    <source>
        <dbReference type="ARBA" id="ARBA00022989"/>
    </source>
</evidence>
<reference evidence="9" key="1">
    <citation type="journal article" date="2021" name="Front. Microbiol.">
        <title>Comprehensive Comparative Genomics and Phenotyping of Methylobacterium Species.</title>
        <authorList>
            <person name="Alessa O."/>
            <person name="Ogura Y."/>
            <person name="Fujitani Y."/>
            <person name="Takami H."/>
            <person name="Hayashi T."/>
            <person name="Sahin N."/>
            <person name="Tani A."/>
        </authorList>
    </citation>
    <scope>NUCLEOTIDE SEQUENCE</scope>
    <source>
        <strain evidence="9">DSM 14458</strain>
    </source>
</reference>
<reference evidence="9" key="2">
    <citation type="submission" date="2021-08" db="EMBL/GenBank/DDBJ databases">
        <authorList>
            <person name="Tani A."/>
            <person name="Ola A."/>
            <person name="Ogura Y."/>
            <person name="Katsura K."/>
            <person name="Hayashi T."/>
        </authorList>
    </citation>
    <scope>NUCLEOTIDE SEQUENCE</scope>
    <source>
        <strain evidence="9">DSM 14458</strain>
    </source>
</reference>
<feature type="compositionally biased region" description="Basic and acidic residues" evidence="7">
    <location>
        <begin position="452"/>
        <end position="466"/>
    </location>
</feature>
<dbReference type="InterPro" id="IPR052031">
    <property type="entry name" value="Membrane_Transporter-Flippase"/>
</dbReference>
<accession>A0ABQ4UP76</accession>
<dbReference type="Proteomes" id="UP001055093">
    <property type="component" value="Unassembled WGS sequence"/>
</dbReference>
<feature type="transmembrane region" description="Helical" evidence="8">
    <location>
        <begin position="362"/>
        <end position="382"/>
    </location>
</feature>
<keyword evidence="6 8" id="KW-0472">Membrane</keyword>
<comment type="caution">
    <text evidence="9">The sequence shown here is derived from an EMBL/GenBank/DDBJ whole genome shotgun (WGS) entry which is preliminary data.</text>
</comment>
<feature type="transmembrane region" description="Helical" evidence="8">
    <location>
        <begin position="28"/>
        <end position="53"/>
    </location>
</feature>
<protein>
    <recommendedName>
        <fullName evidence="11">Multidrug resistance protein NorM</fullName>
    </recommendedName>
</protein>
<feature type="compositionally biased region" description="Low complexity" evidence="7">
    <location>
        <begin position="467"/>
        <end position="483"/>
    </location>
</feature>
<evidence type="ECO:0000256" key="1">
    <source>
        <dbReference type="ARBA" id="ARBA00004429"/>
    </source>
</evidence>
<keyword evidence="2" id="KW-0813">Transport</keyword>
<evidence type="ECO:0000256" key="3">
    <source>
        <dbReference type="ARBA" id="ARBA00022475"/>
    </source>
</evidence>
<keyword evidence="10" id="KW-1185">Reference proteome</keyword>
<evidence type="ECO:0000313" key="9">
    <source>
        <dbReference type="EMBL" id="GJE74133.1"/>
    </source>
</evidence>
<feature type="transmembrane region" description="Helical" evidence="8">
    <location>
        <begin position="424"/>
        <end position="444"/>
    </location>
</feature>
<evidence type="ECO:0000256" key="8">
    <source>
        <dbReference type="SAM" id="Phobius"/>
    </source>
</evidence>